<dbReference type="InterPro" id="IPR013320">
    <property type="entry name" value="ConA-like_dom_sf"/>
</dbReference>
<comment type="pathway">
    <text evidence="1">Glycan metabolism; L-arabinan degradation.</text>
</comment>
<dbReference type="RefSeq" id="WP_062126246.1">
    <property type="nucleotide sequence ID" value="NZ_BAZW01000031.1"/>
</dbReference>
<sequence length="822" mass="90037">MMKIWKKWTLVIAWVVMAPLMVNGQSIPELHYSFSELSPDNALVIDETGNGYDASLENGAVVRLLGDFKVLDLGDANGYLDLGSSTGDLMGGLQDFSIAMFLYLDASIDLNTAGNFVWSFGNSNNMASDQNGGMFFSANATRFAISLTHWTGEQIVNARDPFTKAQWRHVVYSQSGSTGSIYVDGNLVESGEITITPADLGPTLYNYLGRSLYSSDAYLQNAQMHDFRIYNTALSSADIATLSSGTVALNQAQTVQDLEIYADELVISDLDHVISDLDLPLQGDNGISISWTSSHPELISSNGVVERPAVGEPNAIVTLTAAFEKNGSIHTQTFEATVIASLDDATSVDKDANNLEIAGSLNHRRSDLDLPATGGEGSLISWSSGNEAFLTSEGQLLQLSPNGSGQQLVVLTATITKGEATEVRTFDIFIAEDEGFDAYLFAYFTGNSGDQEAIRFSISDDAYNYQALNNNEPVLDSKDISSTGGVRDPHILRGADGRFYMVVTDMVSANGWNSNRAMVLLRSDDLINWSSSVVNIQERFTGHEDLLRVWAPQVIFDTNVGKYMVYWSMKHGNGPDIIYYAYANATFTDLETEPVQLFYHPTNSSCIDGDIIQKDGQFHLFFKTEGSGNGIKKAVSDQLTQGYVLHDQYLQQTTQAVEGSSVFRLINSDTYFLIYDMYTSGHYQFTESTDLVNFSIIDQSVTMDFQPRHGSVIPITTEEKERLLKQWSTISSIGPNPDQSDEDGDFVIYPNPASDVLTIRKGADSGSEVIATLYNSAGSVVMVTKMDNEQATFNVSQLASGFYLLVYTNHKGIVGRSKLVVQ</sequence>
<comment type="caution">
    <text evidence="7">The sequence shown here is derived from an EMBL/GenBank/DDBJ whole genome shotgun (WGS) entry which is preliminary data.</text>
</comment>
<dbReference type="Pfam" id="PF04616">
    <property type="entry name" value="Glyco_hydro_43"/>
    <property type="match status" value="1"/>
</dbReference>
<protein>
    <submittedName>
        <fullName evidence="7">Glycoside hydrolase</fullName>
    </submittedName>
</protein>
<dbReference type="Gene3D" id="2.60.120.200">
    <property type="match status" value="1"/>
</dbReference>
<keyword evidence="3 7" id="KW-0378">Hydrolase</keyword>
<feature type="domain" description="Atrophied bacterial Ig" evidence="6">
    <location>
        <begin position="269"/>
        <end position="340"/>
    </location>
</feature>
<dbReference type="Pfam" id="PF18962">
    <property type="entry name" value="Por_Secre_tail"/>
    <property type="match status" value="1"/>
</dbReference>
<name>A0A0E9LZZ2_9BACT</name>
<dbReference type="Pfam" id="PF20578">
    <property type="entry name" value="aBig_2"/>
    <property type="match status" value="2"/>
</dbReference>
<dbReference type="Pfam" id="PF13385">
    <property type="entry name" value="Laminin_G_3"/>
    <property type="match status" value="1"/>
</dbReference>
<dbReference type="NCBIfam" id="TIGR04183">
    <property type="entry name" value="Por_Secre_tail"/>
    <property type="match status" value="1"/>
</dbReference>
<evidence type="ECO:0000256" key="4">
    <source>
        <dbReference type="ARBA" id="ARBA00023295"/>
    </source>
</evidence>
<feature type="domain" description="Atrophied bacterial Ig" evidence="6">
    <location>
        <begin position="348"/>
        <end position="431"/>
    </location>
</feature>
<keyword evidence="4" id="KW-0326">Glycosidase</keyword>
<dbReference type="EMBL" id="BAZW01000031">
    <property type="protein sequence ID" value="GAO30829.1"/>
    <property type="molecule type" value="Genomic_DNA"/>
</dbReference>
<dbReference type="CDD" id="cd08983">
    <property type="entry name" value="GH43_Bt3655-like"/>
    <property type="match status" value="1"/>
</dbReference>
<evidence type="ECO:0000256" key="3">
    <source>
        <dbReference type="ARBA" id="ARBA00022801"/>
    </source>
</evidence>
<evidence type="ECO:0000313" key="8">
    <source>
        <dbReference type="Proteomes" id="UP000032900"/>
    </source>
</evidence>
<dbReference type="AlphaFoldDB" id="A0A0E9LZZ2"/>
<dbReference type="InterPro" id="IPR023296">
    <property type="entry name" value="Glyco_hydro_beta-prop_sf"/>
</dbReference>
<evidence type="ECO:0000256" key="2">
    <source>
        <dbReference type="ARBA" id="ARBA00009865"/>
    </source>
</evidence>
<dbReference type="Proteomes" id="UP000032900">
    <property type="component" value="Unassembled WGS sequence"/>
</dbReference>
<dbReference type="GO" id="GO:0005975">
    <property type="term" value="P:carbohydrate metabolic process"/>
    <property type="evidence" value="ECO:0007669"/>
    <property type="project" value="InterPro"/>
</dbReference>
<organism evidence="7 8">
    <name type="scientific">Geofilum rubicundum JCM 15548</name>
    <dbReference type="NCBI Taxonomy" id="1236989"/>
    <lineage>
        <taxon>Bacteria</taxon>
        <taxon>Pseudomonadati</taxon>
        <taxon>Bacteroidota</taxon>
        <taxon>Bacteroidia</taxon>
        <taxon>Marinilabiliales</taxon>
        <taxon>Marinilabiliaceae</taxon>
        <taxon>Geofilum</taxon>
    </lineage>
</organism>
<dbReference type="STRING" id="1236989.JCM15548_13143"/>
<evidence type="ECO:0000259" key="5">
    <source>
        <dbReference type="Pfam" id="PF18962"/>
    </source>
</evidence>
<dbReference type="InterPro" id="IPR026444">
    <property type="entry name" value="Secre_tail"/>
</dbReference>
<dbReference type="GO" id="GO:0004553">
    <property type="term" value="F:hydrolase activity, hydrolyzing O-glycosyl compounds"/>
    <property type="evidence" value="ECO:0007669"/>
    <property type="project" value="InterPro"/>
</dbReference>
<dbReference type="InterPro" id="IPR050727">
    <property type="entry name" value="GH43_arabinanases"/>
</dbReference>
<evidence type="ECO:0000256" key="1">
    <source>
        <dbReference type="ARBA" id="ARBA00004834"/>
    </source>
</evidence>
<reference evidence="7 8" key="1">
    <citation type="journal article" date="2015" name="Microbes Environ.">
        <title>Distribution and evolution of nitrogen fixation genes in the phylum bacteroidetes.</title>
        <authorList>
            <person name="Inoue J."/>
            <person name="Oshima K."/>
            <person name="Suda W."/>
            <person name="Sakamoto M."/>
            <person name="Iino T."/>
            <person name="Noda S."/>
            <person name="Hongoh Y."/>
            <person name="Hattori M."/>
            <person name="Ohkuma M."/>
        </authorList>
    </citation>
    <scope>NUCLEOTIDE SEQUENCE [LARGE SCALE GENOMIC DNA]</scope>
    <source>
        <strain evidence="7">JCM 15548</strain>
    </source>
</reference>
<dbReference type="Gene3D" id="2.115.10.20">
    <property type="entry name" value="Glycosyl hydrolase domain, family 43"/>
    <property type="match status" value="1"/>
</dbReference>
<dbReference type="InterPro" id="IPR046780">
    <property type="entry name" value="aBig_2"/>
</dbReference>
<proteinExistence type="inferred from homology"/>
<keyword evidence="8" id="KW-1185">Reference proteome</keyword>
<evidence type="ECO:0000313" key="7">
    <source>
        <dbReference type="EMBL" id="GAO30829.1"/>
    </source>
</evidence>
<comment type="similarity">
    <text evidence="2">Belongs to the glycosyl hydrolase 43 family.</text>
</comment>
<gene>
    <name evidence="7" type="ORF">JCM15548_13143</name>
</gene>
<dbReference type="PANTHER" id="PTHR43301:SF3">
    <property type="entry name" value="ARABINAN ENDO-1,5-ALPHA-L-ARABINOSIDASE A-RELATED"/>
    <property type="match status" value="1"/>
</dbReference>
<dbReference type="SUPFAM" id="SSF75005">
    <property type="entry name" value="Arabinanase/levansucrase/invertase"/>
    <property type="match status" value="1"/>
</dbReference>
<dbReference type="SUPFAM" id="SSF49899">
    <property type="entry name" value="Concanavalin A-like lectins/glucanases"/>
    <property type="match status" value="1"/>
</dbReference>
<dbReference type="PANTHER" id="PTHR43301">
    <property type="entry name" value="ARABINAN ENDO-1,5-ALPHA-L-ARABINOSIDASE"/>
    <property type="match status" value="1"/>
</dbReference>
<feature type="domain" description="Secretion system C-terminal sorting" evidence="5">
    <location>
        <begin position="748"/>
        <end position="821"/>
    </location>
</feature>
<dbReference type="InterPro" id="IPR006710">
    <property type="entry name" value="Glyco_hydro_43"/>
</dbReference>
<accession>A0A0E9LZZ2</accession>
<evidence type="ECO:0000259" key="6">
    <source>
        <dbReference type="Pfam" id="PF20578"/>
    </source>
</evidence>